<sequence length="31" mass="3852">MNKQEFLYQLEEGLIRLEESEKINLFFIMMN</sequence>
<keyword evidence="2" id="KW-1185">Reference proteome</keyword>
<dbReference type="Proteomes" id="UP000195080">
    <property type="component" value="Chromosome"/>
</dbReference>
<evidence type="ECO:0000313" key="2">
    <source>
        <dbReference type="Proteomes" id="UP000195080"/>
    </source>
</evidence>
<dbReference type="EMBL" id="CP147248">
    <property type="protein sequence ID" value="WYJ87525.1"/>
    <property type="molecule type" value="Genomic_DNA"/>
</dbReference>
<name>A0ABZ2T8A3_9ENTE</name>
<reference evidence="2" key="1">
    <citation type="submission" date="2017-05" db="EMBL/GenBank/DDBJ databases">
        <title>The Genome Sequence of EEnterococcus faecalis 9F2_4866.</title>
        <authorList>
            <consortium name="The Broad Institute Genomics Platform"/>
            <consortium name="The Broad Institute Genomic Center for Infectious Diseases"/>
            <person name="Earl A."/>
            <person name="Manson A."/>
            <person name="Schwartman J."/>
            <person name="Gilmore M."/>
            <person name="Abouelleil A."/>
            <person name="Cao P."/>
            <person name="Chapman S."/>
            <person name="Cusick C."/>
            <person name="Shea T."/>
            <person name="Young S."/>
            <person name="Neafsey D."/>
            <person name="Nusbaum C."/>
            <person name="Birren B."/>
        </authorList>
    </citation>
    <scope>NUCLEOTIDE SEQUENCE [LARGE SCALE GENOMIC DNA]</scope>
    <source>
        <strain evidence="2">12C11_DIV0727</strain>
    </source>
</reference>
<proteinExistence type="predicted"/>
<organism evidence="1 2">
    <name type="scientific">Candidatus Enterococcus lemimoniae</name>
    <dbReference type="NCBI Taxonomy" id="1834167"/>
    <lineage>
        <taxon>Bacteria</taxon>
        <taxon>Bacillati</taxon>
        <taxon>Bacillota</taxon>
        <taxon>Bacilli</taxon>
        <taxon>Lactobacillales</taxon>
        <taxon>Enterococcaceae</taxon>
        <taxon>Enterococcus</taxon>
    </lineage>
</organism>
<gene>
    <name evidence="1" type="ORF">A5866_002621</name>
</gene>
<evidence type="ECO:0000313" key="1">
    <source>
        <dbReference type="EMBL" id="WYJ87525.1"/>
    </source>
</evidence>
<accession>A0ABZ2T8A3</accession>
<protein>
    <submittedName>
        <fullName evidence="1">Uncharacterized protein</fullName>
    </submittedName>
</protein>